<gene>
    <name evidence="1" type="ORF">EHS25_004069</name>
</gene>
<name>A0A427YTA7_9TREE</name>
<dbReference type="OrthoDB" id="2574774at2759"/>
<evidence type="ECO:0008006" key="3">
    <source>
        <dbReference type="Google" id="ProtNLM"/>
    </source>
</evidence>
<dbReference type="Gene3D" id="3.30.710.10">
    <property type="entry name" value="Potassium Channel Kv1.1, Chain A"/>
    <property type="match status" value="1"/>
</dbReference>
<reference evidence="1 2" key="1">
    <citation type="submission" date="2018-11" db="EMBL/GenBank/DDBJ databases">
        <title>Genome sequence of Saitozyma podzolica DSM 27192.</title>
        <authorList>
            <person name="Aliyu H."/>
            <person name="Gorte O."/>
            <person name="Ochsenreither K."/>
        </authorList>
    </citation>
    <scope>NUCLEOTIDE SEQUENCE [LARGE SCALE GENOMIC DNA]</scope>
    <source>
        <strain evidence="1 2">DSM 27192</strain>
    </source>
</reference>
<keyword evidence="2" id="KW-1185">Reference proteome</keyword>
<dbReference type="EMBL" id="RSCD01000002">
    <property type="protein sequence ID" value="RSH94266.1"/>
    <property type="molecule type" value="Genomic_DNA"/>
</dbReference>
<organism evidence="1 2">
    <name type="scientific">Saitozyma podzolica</name>
    <dbReference type="NCBI Taxonomy" id="1890683"/>
    <lineage>
        <taxon>Eukaryota</taxon>
        <taxon>Fungi</taxon>
        <taxon>Dikarya</taxon>
        <taxon>Basidiomycota</taxon>
        <taxon>Agaricomycotina</taxon>
        <taxon>Tremellomycetes</taxon>
        <taxon>Tremellales</taxon>
        <taxon>Trimorphomycetaceae</taxon>
        <taxon>Saitozyma</taxon>
    </lineage>
</organism>
<dbReference type="AlphaFoldDB" id="A0A427YTA7"/>
<dbReference type="Proteomes" id="UP000279259">
    <property type="component" value="Unassembled WGS sequence"/>
</dbReference>
<accession>A0A427YTA7</accession>
<evidence type="ECO:0000313" key="1">
    <source>
        <dbReference type="EMBL" id="RSH94266.1"/>
    </source>
</evidence>
<proteinExistence type="predicted"/>
<dbReference type="InterPro" id="IPR011333">
    <property type="entry name" value="SKP1/BTB/POZ_sf"/>
</dbReference>
<evidence type="ECO:0000313" key="2">
    <source>
        <dbReference type="Proteomes" id="UP000279259"/>
    </source>
</evidence>
<comment type="caution">
    <text evidence="1">The sequence shown here is derived from an EMBL/GenBank/DDBJ whole genome shotgun (WGS) entry which is preliminary data.</text>
</comment>
<protein>
    <recommendedName>
        <fullName evidence="3">BTB domain-containing protein</fullName>
    </recommendedName>
</protein>
<sequence>MSSFIDRAGRNNDDVAFRVESYYLKAASPVFRCMLQTIKSDDQSAHMPDISADTLTLCLKALIGQVFSAPRWVEAKLALRWCKTYDCSSAAKTILHVAVRDLDQSLLFEAFTIAARFDDSSSGQRVLQQGWKKAMVAAKYRIPPGLNVLKNSREWSSAMVKSIPASWLLALLKAEQEATRSHSDHNNEASNAFWATLSALFNKHLHA</sequence>